<sequence length="465" mass="49901">MLLCKDKIYLALNTALSTGADFAEVFVERTLNKTISMISRGSSSNIDSIVDRTISGIGIRAYKDLRSAYSSTSDFSIDGIKRCAESVASSISDSSRLVSDFYLTERVNTNIHKIKVVPSSVRNVFKVDLLKSALAAATNRDSKITQVMGTYLDVDRNILVANSEGLLTTDRQIRVRMSVNAVASDNGECQTGSCSPGRSMGLELFDSITPSDIGNEAARSALVKLSAPYCKAGVFPVAIENGFGGVIFHESTGHSLEASSVAYSNSEFTGKIGEKIANEKVTAIDDGTIANAWGSVNIDDEGTPTERKVLIENGILKRYMVDRFNGRRMNMPSSGSARRQDFSFCPTSRMTNTFIAAGNDEDEDIISSIEYGIYARKMGGGSVNPMTGAFNFAVDEAYMIEKGKITYPVRGCSLIGKGSEVIKNIDMVGKHLLTGQGMCGSSSGSIPTDVGQPLIRVKSITVGGR</sequence>
<dbReference type="EMBL" id="VUNN01000017">
    <property type="protein sequence ID" value="MSU06824.1"/>
    <property type="molecule type" value="Genomic_DNA"/>
</dbReference>
<dbReference type="Gene3D" id="3.30.2290.10">
    <property type="entry name" value="PmbA/TldD superfamily"/>
    <property type="match status" value="1"/>
</dbReference>
<dbReference type="InterPro" id="IPR025502">
    <property type="entry name" value="TldD"/>
</dbReference>
<evidence type="ECO:0000259" key="5">
    <source>
        <dbReference type="Pfam" id="PF01523"/>
    </source>
</evidence>
<dbReference type="PIRSF" id="PIRSF004919">
    <property type="entry name" value="TldD"/>
    <property type="match status" value="1"/>
</dbReference>
<keyword evidence="9" id="KW-1185">Reference proteome</keyword>
<dbReference type="GO" id="GO:0006508">
    <property type="term" value="P:proteolysis"/>
    <property type="evidence" value="ECO:0007669"/>
    <property type="project" value="UniProtKB-KW"/>
</dbReference>
<reference evidence="8 9" key="1">
    <citation type="submission" date="2019-08" db="EMBL/GenBank/DDBJ databases">
        <title>In-depth cultivation of the pig gut microbiome towards novel bacterial diversity and tailored functional studies.</title>
        <authorList>
            <person name="Wylensek D."/>
            <person name="Hitch T.C.A."/>
            <person name="Clavel T."/>
        </authorList>
    </citation>
    <scope>NUCLEOTIDE SEQUENCE [LARGE SCALE GENOMIC DNA]</scope>
    <source>
        <strain evidence="8 9">NM-380-WT-3C1</strain>
    </source>
</reference>
<dbReference type="RefSeq" id="WP_154426011.1">
    <property type="nucleotide sequence ID" value="NZ_VUNN01000017.1"/>
</dbReference>
<name>A0A7X2PDF5_9SPIO</name>
<dbReference type="GO" id="GO:0008237">
    <property type="term" value="F:metallopeptidase activity"/>
    <property type="evidence" value="ECO:0007669"/>
    <property type="project" value="UniProtKB-KW"/>
</dbReference>
<evidence type="ECO:0000313" key="9">
    <source>
        <dbReference type="Proteomes" id="UP000460549"/>
    </source>
</evidence>
<accession>A0A7X2PDF5</accession>
<keyword evidence="3" id="KW-0378">Hydrolase</keyword>
<dbReference type="InterPro" id="IPR051463">
    <property type="entry name" value="Peptidase_U62_metallo"/>
</dbReference>
<evidence type="ECO:0000256" key="1">
    <source>
        <dbReference type="ARBA" id="ARBA00005836"/>
    </source>
</evidence>
<feature type="domain" description="Metalloprotease TldD/E N-terminal" evidence="5">
    <location>
        <begin position="23"/>
        <end position="88"/>
    </location>
</feature>
<evidence type="ECO:0000256" key="4">
    <source>
        <dbReference type="ARBA" id="ARBA00023049"/>
    </source>
</evidence>
<keyword evidence="2" id="KW-0645">Protease</keyword>
<organism evidence="8 9">
    <name type="scientific">Bullifex porci</name>
    <dbReference type="NCBI Taxonomy" id="2606638"/>
    <lineage>
        <taxon>Bacteria</taxon>
        <taxon>Pseudomonadati</taxon>
        <taxon>Spirochaetota</taxon>
        <taxon>Spirochaetia</taxon>
        <taxon>Spirochaetales</taxon>
        <taxon>Spirochaetaceae</taxon>
        <taxon>Bullifex</taxon>
    </lineage>
</organism>
<comment type="caution">
    <text evidence="8">The sequence shown here is derived from an EMBL/GenBank/DDBJ whole genome shotgun (WGS) entry which is preliminary data.</text>
</comment>
<comment type="similarity">
    <text evidence="1">Belongs to the peptidase U62 family.</text>
</comment>
<keyword evidence="4" id="KW-0482">Metalloprotease</keyword>
<proteinExistence type="inferred from homology"/>
<evidence type="ECO:0000313" key="8">
    <source>
        <dbReference type="EMBL" id="MSU06824.1"/>
    </source>
</evidence>
<dbReference type="GO" id="GO:0005829">
    <property type="term" value="C:cytosol"/>
    <property type="evidence" value="ECO:0007669"/>
    <property type="project" value="TreeGrafter"/>
</dbReference>
<protein>
    <submittedName>
        <fullName evidence="8">TldD/PmbA family protein</fullName>
    </submittedName>
</protein>
<dbReference type="InterPro" id="IPR035068">
    <property type="entry name" value="TldD/PmbA_N"/>
</dbReference>
<evidence type="ECO:0000256" key="3">
    <source>
        <dbReference type="ARBA" id="ARBA00022801"/>
    </source>
</evidence>
<dbReference type="Proteomes" id="UP000460549">
    <property type="component" value="Unassembled WGS sequence"/>
</dbReference>
<dbReference type="Pfam" id="PF19290">
    <property type="entry name" value="PmbA_TldD_2nd"/>
    <property type="match status" value="1"/>
</dbReference>
<dbReference type="InterPro" id="IPR045570">
    <property type="entry name" value="Metalloprtase-TldD/E_cen_dom"/>
</dbReference>
<evidence type="ECO:0000259" key="6">
    <source>
        <dbReference type="Pfam" id="PF19289"/>
    </source>
</evidence>
<dbReference type="PANTHER" id="PTHR30624">
    <property type="entry name" value="UNCHARACTERIZED PROTEIN TLDD AND PMBA"/>
    <property type="match status" value="1"/>
</dbReference>
<dbReference type="SUPFAM" id="SSF111283">
    <property type="entry name" value="Putative modulator of DNA gyrase, PmbA/TldD"/>
    <property type="match status" value="1"/>
</dbReference>
<dbReference type="Pfam" id="PF19289">
    <property type="entry name" value="PmbA_TldD_3rd"/>
    <property type="match status" value="1"/>
</dbReference>
<feature type="domain" description="Metalloprotease TldD/E C-terminal" evidence="6">
    <location>
        <begin position="233"/>
        <end position="464"/>
    </location>
</feature>
<dbReference type="InterPro" id="IPR045569">
    <property type="entry name" value="Metalloprtase-TldD/E_C"/>
</dbReference>
<gene>
    <name evidence="8" type="ORF">FYJ80_08575</name>
</gene>
<dbReference type="PANTHER" id="PTHR30624:SF4">
    <property type="entry name" value="METALLOPROTEASE TLDD"/>
    <property type="match status" value="1"/>
</dbReference>
<dbReference type="InterPro" id="IPR002510">
    <property type="entry name" value="Metalloprtase-TldD/E_N"/>
</dbReference>
<evidence type="ECO:0000256" key="2">
    <source>
        <dbReference type="ARBA" id="ARBA00022670"/>
    </source>
</evidence>
<dbReference type="Pfam" id="PF01523">
    <property type="entry name" value="PmbA_TldD_1st"/>
    <property type="match status" value="1"/>
</dbReference>
<feature type="domain" description="Metalloprotease TldD/E central" evidence="7">
    <location>
        <begin position="125"/>
        <end position="225"/>
    </location>
</feature>
<evidence type="ECO:0000259" key="7">
    <source>
        <dbReference type="Pfam" id="PF19290"/>
    </source>
</evidence>
<dbReference type="AlphaFoldDB" id="A0A7X2PDF5"/>
<dbReference type="InterPro" id="IPR036059">
    <property type="entry name" value="TldD/PmbA_sf"/>
</dbReference>